<evidence type="ECO:0000313" key="7">
    <source>
        <dbReference type="EMBL" id="SDM69834.1"/>
    </source>
</evidence>
<keyword evidence="2" id="KW-0238">DNA-binding</keyword>
<evidence type="ECO:0000259" key="5">
    <source>
        <dbReference type="PROSITE" id="PS51063"/>
    </source>
</evidence>
<dbReference type="InterPro" id="IPR014710">
    <property type="entry name" value="RmlC-like_jellyroll"/>
</dbReference>
<dbReference type="RefSeq" id="WP_043218564.1">
    <property type="nucleotide sequence ID" value="NZ_CP007511.1"/>
</dbReference>
<dbReference type="GO" id="GO:0005829">
    <property type="term" value="C:cytosol"/>
    <property type="evidence" value="ECO:0007669"/>
    <property type="project" value="TreeGrafter"/>
</dbReference>
<dbReference type="InterPro" id="IPR050397">
    <property type="entry name" value="Env_Response_Regulators"/>
</dbReference>
<evidence type="ECO:0000256" key="3">
    <source>
        <dbReference type="ARBA" id="ARBA00023163"/>
    </source>
</evidence>
<proteinExistence type="predicted"/>
<dbReference type="InterPro" id="IPR000595">
    <property type="entry name" value="cNMP-bd_dom"/>
</dbReference>
<keyword evidence="1" id="KW-0805">Transcription regulation</keyword>
<evidence type="ECO:0000256" key="1">
    <source>
        <dbReference type="ARBA" id="ARBA00023015"/>
    </source>
</evidence>
<dbReference type="PANTHER" id="PTHR24567:SF68">
    <property type="entry name" value="DNA-BINDING TRANSCRIPTIONAL DUAL REGULATOR CRP"/>
    <property type="match status" value="1"/>
</dbReference>
<dbReference type="EMBL" id="FNHO01000007">
    <property type="protein sequence ID" value="SDM69834.1"/>
    <property type="molecule type" value="Genomic_DNA"/>
</dbReference>
<dbReference type="GeneID" id="77259014"/>
<feature type="domain" description="Cyclic nucleotide-binding" evidence="4">
    <location>
        <begin position="16"/>
        <end position="137"/>
    </location>
</feature>
<evidence type="ECO:0000313" key="6">
    <source>
        <dbReference type="EMBL" id="AJE14171.1"/>
    </source>
</evidence>
<dbReference type="GO" id="GO:0003700">
    <property type="term" value="F:DNA-binding transcription factor activity"/>
    <property type="evidence" value="ECO:0007669"/>
    <property type="project" value="TreeGrafter"/>
</dbReference>
<dbReference type="SMART" id="SM00100">
    <property type="entry name" value="cNMP"/>
    <property type="match status" value="1"/>
</dbReference>
<accession>A0A8D3XZ22</accession>
<dbReference type="InterPro" id="IPR036390">
    <property type="entry name" value="WH_DNA-bd_sf"/>
</dbReference>
<reference evidence="8" key="1">
    <citation type="submission" date="2014-03" db="EMBL/GenBank/DDBJ databases">
        <title>Complete genome of Pseudomonas balearica DSM 6083T, a sewage water isolate from an enrichment with 2-methylnaphthalene.</title>
        <authorList>
            <person name="Salva-Serra F."/>
            <person name="Jaen-Luchoro D."/>
            <person name="Busquets A."/>
            <person name="Pena A."/>
            <person name="Gomila M."/>
            <person name="Bosch R."/>
            <person name="Nogales B."/>
            <person name="Garcia-Valdes E."/>
            <person name="Lalucat J."/>
            <person name="Bennasar A."/>
        </authorList>
    </citation>
    <scope>NUCLEOTIDE SEQUENCE [LARGE SCALE GENOMIC DNA]</scope>
    <source>
        <strain evidence="8">DSM 6083</strain>
    </source>
</reference>
<reference evidence="7 9" key="2">
    <citation type="submission" date="2016-10" db="EMBL/GenBank/DDBJ databases">
        <authorList>
            <person name="Varghese N."/>
            <person name="Submissions S."/>
        </authorList>
    </citation>
    <scope>NUCLEOTIDE SEQUENCE [LARGE SCALE GENOMIC DNA]</scope>
    <source>
        <strain evidence="7 9">DSM 6083</strain>
    </source>
</reference>
<dbReference type="Pfam" id="PF00027">
    <property type="entry name" value="cNMP_binding"/>
    <property type="match status" value="1"/>
</dbReference>
<evidence type="ECO:0000256" key="2">
    <source>
        <dbReference type="ARBA" id="ARBA00023125"/>
    </source>
</evidence>
<dbReference type="AlphaFoldDB" id="A0A8D3XZ22"/>
<dbReference type="Proteomes" id="UP000031271">
    <property type="component" value="Chromosome"/>
</dbReference>
<dbReference type="InterPro" id="IPR018490">
    <property type="entry name" value="cNMP-bd_dom_sf"/>
</dbReference>
<dbReference type="CDD" id="cd00038">
    <property type="entry name" value="CAP_ED"/>
    <property type="match status" value="1"/>
</dbReference>
<gene>
    <name evidence="6" type="ORF">CL52_03675</name>
    <name evidence="7" type="ORF">SAMN05660875_107225</name>
</gene>
<reference evidence="6 8" key="3">
    <citation type="journal article" name="Genome Announc.">
        <title>Complete Genome Sequence of Pseudomonas balearica DSM 6083T.</title>
        <authorList>
            <person name="Bennasar-Figueras A."/>
            <person name="Salva-Serra F."/>
            <person name="Jaen-Luchoro D."/>
            <person name="Segui C."/>
            <person name="Aliaga F."/>
            <person name="Busquets A."/>
            <person name="Gomila M."/>
            <person name="Moore E.R."/>
            <person name="Lalucat J."/>
        </authorList>
    </citation>
    <scope>NUCLEOTIDE SEQUENCE [LARGE SCALE GENOMIC DNA]</scope>
    <source>
        <strain evidence="8">DSM 6083</strain>
        <strain evidence="6">DSM6083</strain>
    </source>
</reference>
<dbReference type="PROSITE" id="PS50042">
    <property type="entry name" value="CNMP_BINDING_3"/>
    <property type="match status" value="1"/>
</dbReference>
<sequence length="228" mass="25692">MLTHSTLLATLFRHPLFQALPQPALQELALGAGSRRLLQGATLHHEGDPARHFFILVHGQIKLHRLSGDGQERVLEIVRPGDVFAETPLFDEQPHYRLSATALRETLVLQVQNACYQRLLQQHPPLAQAMLARLSQRLNRRLDDIDNLATSNANHRVARFLIQAQESDSGIVNLDVPKRLIASKLGIQPETFSRILHRLISAGLIRVHNRRIEILDPLNLAAYQREAG</sequence>
<protein>
    <submittedName>
        <fullName evidence="6">DnrE protein</fullName>
    </submittedName>
    <submittedName>
        <fullName evidence="7">cAMP-binding domain of CRP or a regulatory subunit of cAMP-dependent protein kinases</fullName>
    </submittedName>
</protein>
<dbReference type="InterPro" id="IPR012318">
    <property type="entry name" value="HTH_CRP"/>
</dbReference>
<keyword evidence="9" id="KW-1185">Reference proteome</keyword>
<dbReference type="SUPFAM" id="SSF46785">
    <property type="entry name" value="Winged helix' DNA-binding domain"/>
    <property type="match status" value="1"/>
</dbReference>
<dbReference type="Gene3D" id="1.10.10.10">
    <property type="entry name" value="Winged helix-like DNA-binding domain superfamily/Winged helix DNA-binding domain"/>
    <property type="match status" value="1"/>
</dbReference>
<dbReference type="Proteomes" id="UP000182276">
    <property type="component" value="Unassembled WGS sequence"/>
</dbReference>
<dbReference type="GO" id="GO:0003677">
    <property type="term" value="F:DNA binding"/>
    <property type="evidence" value="ECO:0007669"/>
    <property type="project" value="UniProtKB-KW"/>
</dbReference>
<organism evidence="6 8">
    <name type="scientific">Stutzerimonas balearica DSM 6083</name>
    <dbReference type="NCBI Taxonomy" id="1123016"/>
    <lineage>
        <taxon>Bacteria</taxon>
        <taxon>Pseudomonadati</taxon>
        <taxon>Pseudomonadota</taxon>
        <taxon>Gammaproteobacteria</taxon>
        <taxon>Pseudomonadales</taxon>
        <taxon>Pseudomonadaceae</taxon>
        <taxon>Stutzerimonas</taxon>
    </lineage>
</organism>
<dbReference type="EMBL" id="CP007511">
    <property type="protein sequence ID" value="AJE14171.1"/>
    <property type="molecule type" value="Genomic_DNA"/>
</dbReference>
<feature type="domain" description="HTH crp-type" evidence="5">
    <location>
        <begin position="151"/>
        <end position="218"/>
    </location>
</feature>
<dbReference type="Gene3D" id="2.60.120.10">
    <property type="entry name" value="Jelly Rolls"/>
    <property type="match status" value="1"/>
</dbReference>
<dbReference type="SMART" id="SM00419">
    <property type="entry name" value="HTH_CRP"/>
    <property type="match status" value="1"/>
</dbReference>
<keyword evidence="3" id="KW-0804">Transcription</keyword>
<dbReference type="InterPro" id="IPR036388">
    <property type="entry name" value="WH-like_DNA-bd_sf"/>
</dbReference>
<evidence type="ECO:0000313" key="8">
    <source>
        <dbReference type="Proteomes" id="UP000031271"/>
    </source>
</evidence>
<dbReference type="PANTHER" id="PTHR24567">
    <property type="entry name" value="CRP FAMILY TRANSCRIPTIONAL REGULATORY PROTEIN"/>
    <property type="match status" value="1"/>
</dbReference>
<dbReference type="Pfam" id="PF13545">
    <property type="entry name" value="HTH_Crp_2"/>
    <property type="match status" value="1"/>
</dbReference>
<dbReference type="KEGG" id="pbm:CL52_03675"/>
<dbReference type="PROSITE" id="PS51063">
    <property type="entry name" value="HTH_CRP_2"/>
    <property type="match status" value="1"/>
</dbReference>
<evidence type="ECO:0000313" key="9">
    <source>
        <dbReference type="Proteomes" id="UP000182276"/>
    </source>
</evidence>
<name>A0A8D3XZ22_9GAMM</name>
<evidence type="ECO:0000259" key="4">
    <source>
        <dbReference type="PROSITE" id="PS50042"/>
    </source>
</evidence>
<dbReference type="SUPFAM" id="SSF51206">
    <property type="entry name" value="cAMP-binding domain-like"/>
    <property type="match status" value="1"/>
</dbReference>